<evidence type="ECO:0000313" key="3">
    <source>
        <dbReference type="Proteomes" id="UP000800035"/>
    </source>
</evidence>
<dbReference type="EMBL" id="ML977003">
    <property type="protein sequence ID" value="KAF1953668.1"/>
    <property type="molecule type" value="Genomic_DNA"/>
</dbReference>
<accession>A0A6A5TMN6</accession>
<proteinExistence type="predicted"/>
<protein>
    <recommendedName>
        <fullName evidence="4">DAN domain-containing protein</fullName>
    </recommendedName>
</protein>
<dbReference type="AlphaFoldDB" id="A0A6A5TMN6"/>
<keyword evidence="1" id="KW-0732">Signal</keyword>
<evidence type="ECO:0000313" key="2">
    <source>
        <dbReference type="EMBL" id="KAF1953668.1"/>
    </source>
</evidence>
<gene>
    <name evidence="2" type="ORF">CC80DRAFT_143866</name>
</gene>
<feature type="chain" id="PRO_5025558292" description="DAN domain-containing protein" evidence="1">
    <location>
        <begin position="23"/>
        <end position="78"/>
    </location>
</feature>
<name>A0A6A5TMN6_9PLEO</name>
<evidence type="ECO:0000256" key="1">
    <source>
        <dbReference type="SAM" id="SignalP"/>
    </source>
</evidence>
<reference evidence="2" key="1">
    <citation type="journal article" date="2020" name="Stud. Mycol.">
        <title>101 Dothideomycetes genomes: a test case for predicting lifestyles and emergence of pathogens.</title>
        <authorList>
            <person name="Haridas S."/>
            <person name="Albert R."/>
            <person name="Binder M."/>
            <person name="Bloem J."/>
            <person name="Labutti K."/>
            <person name="Salamov A."/>
            <person name="Andreopoulos B."/>
            <person name="Baker S."/>
            <person name="Barry K."/>
            <person name="Bills G."/>
            <person name="Bluhm B."/>
            <person name="Cannon C."/>
            <person name="Castanera R."/>
            <person name="Culley D."/>
            <person name="Daum C."/>
            <person name="Ezra D."/>
            <person name="Gonzalez J."/>
            <person name="Henrissat B."/>
            <person name="Kuo A."/>
            <person name="Liang C."/>
            <person name="Lipzen A."/>
            <person name="Lutzoni F."/>
            <person name="Magnuson J."/>
            <person name="Mondo S."/>
            <person name="Nolan M."/>
            <person name="Ohm R."/>
            <person name="Pangilinan J."/>
            <person name="Park H.-J."/>
            <person name="Ramirez L."/>
            <person name="Alfaro M."/>
            <person name="Sun H."/>
            <person name="Tritt A."/>
            <person name="Yoshinaga Y."/>
            <person name="Zwiers L.-H."/>
            <person name="Turgeon B."/>
            <person name="Goodwin S."/>
            <person name="Spatafora J."/>
            <person name="Crous P."/>
            <person name="Grigoriev I."/>
        </authorList>
    </citation>
    <scope>NUCLEOTIDE SEQUENCE</scope>
    <source>
        <strain evidence="2">CBS 675.92</strain>
    </source>
</reference>
<dbReference type="Proteomes" id="UP000800035">
    <property type="component" value="Unassembled WGS sequence"/>
</dbReference>
<sequence>MRWQILVISVILNFIGISSLHAIPATVEPSFAISPTPLRGCSGQCYTHRPSNLIWKSKQPGLVLRRTLGRHLPHGCRC</sequence>
<evidence type="ECO:0008006" key="4">
    <source>
        <dbReference type="Google" id="ProtNLM"/>
    </source>
</evidence>
<organism evidence="2 3">
    <name type="scientific">Byssothecium circinans</name>
    <dbReference type="NCBI Taxonomy" id="147558"/>
    <lineage>
        <taxon>Eukaryota</taxon>
        <taxon>Fungi</taxon>
        <taxon>Dikarya</taxon>
        <taxon>Ascomycota</taxon>
        <taxon>Pezizomycotina</taxon>
        <taxon>Dothideomycetes</taxon>
        <taxon>Pleosporomycetidae</taxon>
        <taxon>Pleosporales</taxon>
        <taxon>Massarineae</taxon>
        <taxon>Massarinaceae</taxon>
        <taxon>Byssothecium</taxon>
    </lineage>
</organism>
<keyword evidence="3" id="KW-1185">Reference proteome</keyword>
<feature type="signal peptide" evidence="1">
    <location>
        <begin position="1"/>
        <end position="22"/>
    </location>
</feature>